<proteinExistence type="predicted"/>
<name>A0A1Q9CYR9_SYMMI</name>
<dbReference type="EMBL" id="LSRX01000831">
    <property type="protein sequence ID" value="OLP88011.1"/>
    <property type="molecule type" value="Genomic_DNA"/>
</dbReference>
<feature type="region of interest" description="Disordered" evidence="1">
    <location>
        <begin position="389"/>
        <end position="418"/>
    </location>
</feature>
<organism evidence="3 4">
    <name type="scientific">Symbiodinium microadriaticum</name>
    <name type="common">Dinoflagellate</name>
    <name type="synonym">Zooxanthella microadriatica</name>
    <dbReference type="NCBI Taxonomy" id="2951"/>
    <lineage>
        <taxon>Eukaryota</taxon>
        <taxon>Sar</taxon>
        <taxon>Alveolata</taxon>
        <taxon>Dinophyceae</taxon>
        <taxon>Suessiales</taxon>
        <taxon>Symbiodiniaceae</taxon>
        <taxon>Symbiodinium</taxon>
    </lineage>
</organism>
<evidence type="ECO:0000313" key="4">
    <source>
        <dbReference type="Proteomes" id="UP000186817"/>
    </source>
</evidence>
<feature type="transmembrane region" description="Helical" evidence="2">
    <location>
        <begin position="517"/>
        <end position="536"/>
    </location>
</feature>
<evidence type="ECO:0000313" key="3">
    <source>
        <dbReference type="EMBL" id="OLP88011.1"/>
    </source>
</evidence>
<feature type="compositionally biased region" description="Pro residues" evidence="1">
    <location>
        <begin position="398"/>
        <end position="417"/>
    </location>
</feature>
<feature type="transmembrane region" description="Helical" evidence="2">
    <location>
        <begin position="39"/>
        <end position="57"/>
    </location>
</feature>
<dbReference type="Proteomes" id="UP000186817">
    <property type="component" value="Unassembled WGS sequence"/>
</dbReference>
<evidence type="ECO:0000256" key="1">
    <source>
        <dbReference type="SAM" id="MobiDB-lite"/>
    </source>
</evidence>
<feature type="transmembrane region" description="Helical" evidence="2">
    <location>
        <begin position="455"/>
        <end position="472"/>
    </location>
</feature>
<dbReference type="SUPFAM" id="SSF103473">
    <property type="entry name" value="MFS general substrate transporter"/>
    <property type="match status" value="1"/>
</dbReference>
<feature type="transmembrane region" description="Helical" evidence="2">
    <location>
        <begin position="548"/>
        <end position="570"/>
    </location>
</feature>
<keyword evidence="2" id="KW-0472">Membrane</keyword>
<comment type="caution">
    <text evidence="3">The sequence shown here is derived from an EMBL/GenBank/DDBJ whole genome shotgun (WGS) entry which is preliminary data.</text>
</comment>
<feature type="transmembrane region" description="Helical" evidence="2">
    <location>
        <begin position="492"/>
        <end position="510"/>
    </location>
</feature>
<keyword evidence="4" id="KW-1185">Reference proteome</keyword>
<protein>
    <submittedName>
        <fullName evidence="3">Uncharacterized protein</fullName>
    </submittedName>
</protein>
<reference evidence="3 4" key="1">
    <citation type="submission" date="2016-02" db="EMBL/GenBank/DDBJ databases">
        <title>Genome analysis of coral dinoflagellate symbionts highlights evolutionary adaptations to a symbiotic lifestyle.</title>
        <authorList>
            <person name="Aranda M."/>
            <person name="Li Y."/>
            <person name="Liew Y.J."/>
            <person name="Baumgarten S."/>
            <person name="Simakov O."/>
            <person name="Wilson M."/>
            <person name="Piel J."/>
            <person name="Ashoor H."/>
            <person name="Bougouffa S."/>
            <person name="Bajic V.B."/>
            <person name="Ryu T."/>
            <person name="Ravasi T."/>
            <person name="Bayer T."/>
            <person name="Micklem G."/>
            <person name="Kim H."/>
            <person name="Bhak J."/>
            <person name="Lajeunesse T.C."/>
            <person name="Voolstra C.R."/>
        </authorList>
    </citation>
    <scope>NUCLEOTIDE SEQUENCE [LARGE SCALE GENOMIC DNA]</scope>
    <source>
        <strain evidence="3 4">CCMP2467</strain>
    </source>
</reference>
<gene>
    <name evidence="3" type="ORF">AK812_SmicGene30687</name>
</gene>
<dbReference type="AlphaFoldDB" id="A0A1Q9CYR9"/>
<keyword evidence="2" id="KW-0812">Transmembrane</keyword>
<accession>A0A1Q9CYR9</accession>
<dbReference type="OrthoDB" id="419144at2759"/>
<sequence>MDAMQGTSVAHERAAYDGAQQFAGAAIQLLEQGFAYRDHVMALLLGMLLAYFFVKCVRAVTQRATRKPTTAPAMGRDSGAGEDATLATKIDVQVMLENMVQHLENRLQQLTVGASDGGATTVTLSVDTVVDAVGQAINSKMLELRPFERVTSACSEALNSLNLTEKEALKELITLLKTVSSSLEDTKASSQKGADLAGGHTKQLDAIIQALQSAGQTEQARFGTLDKQLKVKMDVHQEELLGKLSAFEQSFIKTMDTFNKAMAKHDTDHSRLEILIAKLDGVVSKFDKLPEKLTAQGDRTESLLRERTSSIQEDVNKLLGTVNAAFREEAGLHRSHKAALEGVQHSMAEMTAALSRPPADSEGATQSLEVCRNIEGIVTEAYQVIQEIRDRTPDRPPMRAPPTGPQPTGPTMQPPQQMPNVIDLSRRIPPPLQIPNLGTVTLASGRTVLAPEEEVLLAAAGFVTAVATFWLTCIRSRTSAVLYGVIRGTTTGVFQSLLSAGLAFTALGVRREEIGRVLGYNQLCTLVGTGVGPFWYGTFRDVFGAFRFGLLLSALPPLMLGIFFASQACAELPAKGHRKPAEEATSPNYQENVVLGAITEEVRAG</sequence>
<evidence type="ECO:0000256" key="2">
    <source>
        <dbReference type="SAM" id="Phobius"/>
    </source>
</evidence>
<keyword evidence="2" id="KW-1133">Transmembrane helix</keyword>
<dbReference type="InterPro" id="IPR036259">
    <property type="entry name" value="MFS_trans_sf"/>
</dbReference>